<accession>A0ABV7J6U4</accession>
<proteinExistence type="predicted"/>
<feature type="signal peptide" evidence="1">
    <location>
        <begin position="1"/>
        <end position="26"/>
    </location>
</feature>
<dbReference type="EMBL" id="JBHRTS010000003">
    <property type="protein sequence ID" value="MFC3193815.1"/>
    <property type="molecule type" value="Genomic_DNA"/>
</dbReference>
<evidence type="ECO:0000259" key="2">
    <source>
        <dbReference type="Pfam" id="PF21880"/>
    </source>
</evidence>
<dbReference type="Proteomes" id="UP001595533">
    <property type="component" value="Unassembled WGS sequence"/>
</dbReference>
<evidence type="ECO:0000313" key="4">
    <source>
        <dbReference type="Proteomes" id="UP001595533"/>
    </source>
</evidence>
<evidence type="ECO:0000313" key="3">
    <source>
        <dbReference type="EMBL" id="MFC3193815.1"/>
    </source>
</evidence>
<sequence length="117" mass="13089">MNRRLFAKSILGGLGFSLVAGPTAHAASIQPPVKQFEAGHQMKTADGMKMTLSGHSMPTANQDRQQFILTFDVHNGSERLAEKIYQLTDHNGQRHEIFMTPVSQNQLQAVYNWRTHA</sequence>
<dbReference type="Pfam" id="PF21880">
    <property type="entry name" value="DUF6916"/>
    <property type="match status" value="1"/>
</dbReference>
<evidence type="ECO:0000256" key="1">
    <source>
        <dbReference type="SAM" id="SignalP"/>
    </source>
</evidence>
<keyword evidence="4" id="KW-1185">Reference proteome</keyword>
<reference evidence="4" key="1">
    <citation type="journal article" date="2019" name="Int. J. Syst. Evol. Microbiol.">
        <title>The Global Catalogue of Microorganisms (GCM) 10K type strain sequencing project: providing services to taxonomists for standard genome sequencing and annotation.</title>
        <authorList>
            <consortium name="The Broad Institute Genomics Platform"/>
            <consortium name="The Broad Institute Genome Sequencing Center for Infectious Disease"/>
            <person name="Wu L."/>
            <person name="Ma J."/>
        </authorList>
    </citation>
    <scope>NUCLEOTIDE SEQUENCE [LARGE SCALE GENOMIC DNA]</scope>
    <source>
        <strain evidence="4">KCTC 42953</strain>
    </source>
</reference>
<gene>
    <name evidence="3" type="ORF">ACFODZ_06145</name>
</gene>
<protein>
    <submittedName>
        <fullName evidence="3">DUF6916 family protein</fullName>
    </submittedName>
</protein>
<organism evidence="3 4">
    <name type="scientific">Marinicella sediminis</name>
    <dbReference type="NCBI Taxonomy" id="1792834"/>
    <lineage>
        <taxon>Bacteria</taxon>
        <taxon>Pseudomonadati</taxon>
        <taxon>Pseudomonadota</taxon>
        <taxon>Gammaproteobacteria</taxon>
        <taxon>Lysobacterales</taxon>
        <taxon>Marinicellaceae</taxon>
        <taxon>Marinicella</taxon>
    </lineage>
</organism>
<dbReference type="RefSeq" id="WP_077411387.1">
    <property type="nucleotide sequence ID" value="NZ_JBHRTS010000003.1"/>
</dbReference>
<keyword evidence="1" id="KW-0732">Signal</keyword>
<name>A0ABV7J6U4_9GAMM</name>
<feature type="chain" id="PRO_5046162764" evidence="1">
    <location>
        <begin position="27"/>
        <end position="117"/>
    </location>
</feature>
<dbReference type="InterPro" id="IPR054209">
    <property type="entry name" value="DUF6916"/>
</dbReference>
<feature type="domain" description="DUF6916" evidence="2">
    <location>
        <begin position="54"/>
        <end position="110"/>
    </location>
</feature>
<comment type="caution">
    <text evidence="3">The sequence shown here is derived from an EMBL/GenBank/DDBJ whole genome shotgun (WGS) entry which is preliminary data.</text>
</comment>